<keyword evidence="3" id="KW-1185">Reference proteome</keyword>
<organism evidence="2 3">
    <name type="scientific">Curtobacterium subtropicum</name>
    <dbReference type="NCBI Taxonomy" id="3055138"/>
    <lineage>
        <taxon>Bacteria</taxon>
        <taxon>Bacillati</taxon>
        <taxon>Actinomycetota</taxon>
        <taxon>Actinomycetes</taxon>
        <taxon>Micrococcales</taxon>
        <taxon>Microbacteriaceae</taxon>
        <taxon>Curtobacterium</taxon>
    </lineage>
</organism>
<protein>
    <submittedName>
        <fullName evidence="2">BadF/BadG/BcrA/BcrD ATPase family protein</fullName>
    </submittedName>
</protein>
<name>A0ABT7TET4_9MICO</name>
<dbReference type="Pfam" id="PF01869">
    <property type="entry name" value="BcrAD_BadFG"/>
    <property type="match status" value="1"/>
</dbReference>
<dbReference type="Proteomes" id="UP001235720">
    <property type="component" value="Unassembled WGS sequence"/>
</dbReference>
<evidence type="ECO:0000313" key="2">
    <source>
        <dbReference type="EMBL" id="MDM7888086.1"/>
    </source>
</evidence>
<proteinExistence type="predicted"/>
<evidence type="ECO:0000313" key="3">
    <source>
        <dbReference type="Proteomes" id="UP001235720"/>
    </source>
</evidence>
<gene>
    <name evidence="2" type="ORF">QUG98_06440</name>
</gene>
<dbReference type="Gene3D" id="3.30.420.40">
    <property type="match status" value="2"/>
</dbReference>
<dbReference type="InterPro" id="IPR052519">
    <property type="entry name" value="Euk-type_GlcNAc_Kinase"/>
</dbReference>
<reference evidence="2 3" key="1">
    <citation type="submission" date="2023-06" db="EMBL/GenBank/DDBJ databases">
        <authorList>
            <person name="Feng G."/>
            <person name="Li J."/>
            <person name="Zhu H."/>
        </authorList>
    </citation>
    <scope>NUCLEOTIDE SEQUENCE [LARGE SCALE GENOMIC DNA]</scope>
    <source>
        <strain evidence="2 3">RHCJP20</strain>
    </source>
</reference>
<dbReference type="PANTHER" id="PTHR43190:SF3">
    <property type="entry name" value="N-ACETYL-D-GLUCOSAMINE KINASE"/>
    <property type="match status" value="1"/>
</dbReference>
<accession>A0ABT7TET4</accession>
<dbReference type="SUPFAM" id="SSF53067">
    <property type="entry name" value="Actin-like ATPase domain"/>
    <property type="match status" value="2"/>
</dbReference>
<dbReference type="InterPro" id="IPR043129">
    <property type="entry name" value="ATPase_NBD"/>
</dbReference>
<evidence type="ECO:0000259" key="1">
    <source>
        <dbReference type="Pfam" id="PF01869"/>
    </source>
</evidence>
<dbReference type="InterPro" id="IPR002731">
    <property type="entry name" value="ATPase_BadF"/>
</dbReference>
<dbReference type="CDD" id="cd24007">
    <property type="entry name" value="ASKHA_NBD_eukNAGK-like"/>
    <property type="match status" value="1"/>
</dbReference>
<dbReference type="EMBL" id="JAUCMM010000003">
    <property type="protein sequence ID" value="MDM7888086.1"/>
    <property type="molecule type" value="Genomic_DNA"/>
</dbReference>
<dbReference type="RefSeq" id="WP_289469773.1">
    <property type="nucleotide sequence ID" value="NZ_JAUCMM010000003.1"/>
</dbReference>
<dbReference type="PANTHER" id="PTHR43190">
    <property type="entry name" value="N-ACETYL-D-GLUCOSAMINE KINASE"/>
    <property type="match status" value="1"/>
</dbReference>
<feature type="domain" description="ATPase BadF/BadG/BcrA/BcrD type" evidence="1">
    <location>
        <begin position="5"/>
        <end position="302"/>
    </location>
</feature>
<sequence>MTVFLGMDGGGTKTAFLLTDGEGTTLAESRQPTCSWFDAGTGLVGDVVRAGVDAVTAAAGITPADITSAYFGIPGHGESSRDTPVLDALPASVLGHDRYSCGNDMLGGWAGSLAGRDGVNVIAGTGSMAYGERDGSAHRVGGWSEVFGDEGSAYWVAVQGLNAFSRMADGRLPRGPLHALVRERVGVTEDLDLIGVVMEEWGADRGTVADLAKVVVAAADAGDAAAADVLRRAAAELTTLVVTTVRALDFPADEPVPVSYSGGLFRAPLVREEFAAALHAQDATLELVEPRHDPTVGSVLVAMRRAGAPIPERFAADVLAATSSSAAAR</sequence>
<comment type="caution">
    <text evidence="2">The sequence shown here is derived from an EMBL/GenBank/DDBJ whole genome shotgun (WGS) entry which is preliminary data.</text>
</comment>